<name>A0ABT8TZE1_9FLAO</name>
<accession>A0ABT8TZE1</accession>
<evidence type="ECO:0000313" key="2">
    <source>
        <dbReference type="Proteomes" id="UP001168128"/>
    </source>
</evidence>
<dbReference type="Proteomes" id="UP001168128">
    <property type="component" value="Unassembled WGS sequence"/>
</dbReference>
<evidence type="ECO:0000313" key="1">
    <source>
        <dbReference type="EMBL" id="MDO3424128.1"/>
    </source>
</evidence>
<comment type="caution">
    <text evidence="1">The sequence shown here is derived from an EMBL/GenBank/DDBJ whole genome shotgun (WGS) entry which is preliminary data.</text>
</comment>
<reference evidence="1" key="1">
    <citation type="submission" date="2023-07" db="EMBL/GenBank/DDBJ databases">
        <title>AMR profile of multidrug- resistance Chryseobacterium gambrini related strain.</title>
        <authorList>
            <person name="Kirdat K."/>
            <person name="Bhatt A."/>
            <person name="Kuyare S."/>
            <person name="Yadav A."/>
        </authorList>
    </citation>
    <scope>NUCLEOTIDE SEQUENCE</scope>
    <source>
        <strain evidence="1">APV-1</strain>
    </source>
</reference>
<organism evidence="1 2">
    <name type="scientific">Chryseobacterium urinae</name>
    <dbReference type="NCBI Taxonomy" id="3058400"/>
    <lineage>
        <taxon>Bacteria</taxon>
        <taxon>Pseudomonadati</taxon>
        <taxon>Bacteroidota</taxon>
        <taxon>Flavobacteriia</taxon>
        <taxon>Flavobacteriales</taxon>
        <taxon>Weeksellaceae</taxon>
        <taxon>Chryseobacterium group</taxon>
        <taxon>Chryseobacterium</taxon>
    </lineage>
</organism>
<sequence length="154" mass="18226">MKFAITQEVDTRSGKKSDIIQQVSNDLENYLKDKNYGSDIETFLIGFVGVKTKPGYEEWYKERKPKYTAYKASKNRITGLPMEIIKTFSYDIKFDYDLYDEFVEASDENSKKILILKILDSFNHLDKFSKKIKDFDAEKFKSDIEIFFKKNEFI</sequence>
<proteinExistence type="predicted"/>
<dbReference type="RefSeq" id="WP_098972274.1">
    <property type="nucleotide sequence ID" value="NZ_JAULSJ010000005.1"/>
</dbReference>
<keyword evidence="2" id="KW-1185">Reference proteome</keyword>
<dbReference type="EMBL" id="JAULSJ010000005">
    <property type="protein sequence ID" value="MDO3424128.1"/>
    <property type="molecule type" value="Genomic_DNA"/>
</dbReference>
<gene>
    <name evidence="1" type="ORF">QWT87_04435</name>
</gene>
<protein>
    <submittedName>
        <fullName evidence="1">Uncharacterized protein</fullName>
    </submittedName>
</protein>